<organism evidence="2 3">
    <name type="scientific">Sodalis ligni</name>
    <dbReference type="NCBI Taxonomy" id="2697027"/>
    <lineage>
        <taxon>Bacteria</taxon>
        <taxon>Pseudomonadati</taxon>
        <taxon>Pseudomonadota</taxon>
        <taxon>Gammaproteobacteria</taxon>
        <taxon>Enterobacterales</taxon>
        <taxon>Bruguierivoracaceae</taxon>
        <taxon>Sodalis</taxon>
    </lineage>
</organism>
<dbReference type="RefSeq" id="WP_132922213.1">
    <property type="nucleotide sequence ID" value="NZ_SJOI01000001.1"/>
</dbReference>
<feature type="signal peptide" evidence="1">
    <location>
        <begin position="1"/>
        <end position="23"/>
    </location>
</feature>
<dbReference type="Proteomes" id="UP000294555">
    <property type="component" value="Unassembled WGS sequence"/>
</dbReference>
<gene>
    <name evidence="2" type="ORF">EZJ58_1398</name>
</gene>
<evidence type="ECO:0000313" key="3">
    <source>
        <dbReference type="Proteomes" id="UP000294555"/>
    </source>
</evidence>
<evidence type="ECO:0000256" key="1">
    <source>
        <dbReference type="SAM" id="SignalP"/>
    </source>
</evidence>
<comment type="caution">
    <text evidence="2">The sequence shown here is derived from an EMBL/GenBank/DDBJ whole genome shotgun (WGS) entry which is preliminary data.</text>
</comment>
<dbReference type="AlphaFoldDB" id="A0A4R1NF92"/>
<keyword evidence="3" id="KW-1185">Reference proteome</keyword>
<proteinExistence type="predicted"/>
<name>A0A4R1NF92_9GAMM</name>
<keyword evidence="1" id="KW-0732">Signal</keyword>
<sequence length="65" mass="7571">MKKVILCLAIMLATLPVATASFAQNIHNERVVVAHRHHHYVKKHVIRRHHPIHHRVAIREAGRNH</sequence>
<accession>A0A4R1NF92</accession>
<protein>
    <submittedName>
        <fullName evidence="2">Uncharacterized protein</fullName>
    </submittedName>
</protein>
<feature type="chain" id="PRO_5020709893" evidence="1">
    <location>
        <begin position="24"/>
        <end position="65"/>
    </location>
</feature>
<evidence type="ECO:0000313" key="2">
    <source>
        <dbReference type="EMBL" id="TCL03336.1"/>
    </source>
</evidence>
<reference evidence="2 3" key="1">
    <citation type="submission" date="2019-02" db="EMBL/GenBank/DDBJ databases">
        <title>Investigation of anaerobic lignin degradation for improved lignocellulosic biofuels.</title>
        <authorList>
            <person name="Deangelis K."/>
        </authorList>
    </citation>
    <scope>NUCLEOTIDE SEQUENCE [LARGE SCALE GENOMIC DNA]</scope>
    <source>
        <strain evidence="2 3">159R</strain>
    </source>
</reference>
<dbReference type="EMBL" id="SJOI01000001">
    <property type="protein sequence ID" value="TCL03336.1"/>
    <property type="molecule type" value="Genomic_DNA"/>
</dbReference>